<protein>
    <recommendedName>
        <fullName evidence="6">E3 ubiquitin protein ligase</fullName>
        <ecNumber evidence="6">2.3.2.27</ecNumber>
    </recommendedName>
</protein>
<keyword evidence="2 6" id="KW-0479">Metal-binding</keyword>
<comment type="caution">
    <text evidence="9">The sequence shown here is derived from an EMBL/GenBank/DDBJ whole genome shotgun (WGS) entry which is preliminary data.</text>
</comment>
<dbReference type="EC" id="2.3.2.27" evidence="6"/>
<feature type="coiled-coil region" evidence="7">
    <location>
        <begin position="239"/>
        <end position="273"/>
    </location>
</feature>
<evidence type="ECO:0000256" key="4">
    <source>
        <dbReference type="ARBA" id="ARBA00022833"/>
    </source>
</evidence>
<keyword evidence="6" id="KW-0833">Ubl conjugation pathway</keyword>
<feature type="coiled-coil region" evidence="7">
    <location>
        <begin position="497"/>
        <end position="524"/>
    </location>
</feature>
<evidence type="ECO:0000313" key="10">
    <source>
        <dbReference type="Proteomes" id="UP001473302"/>
    </source>
</evidence>
<dbReference type="PANTHER" id="PTHR23163">
    <property type="entry name" value="RING FINGER PROTEIN-RELATED"/>
    <property type="match status" value="1"/>
</dbReference>
<keyword evidence="3 6" id="KW-0863">Zinc-finger</keyword>
<feature type="coiled-coil region" evidence="7">
    <location>
        <begin position="666"/>
        <end position="714"/>
    </location>
</feature>
<keyword evidence="5 6" id="KW-0539">Nucleus</keyword>
<evidence type="ECO:0000256" key="8">
    <source>
        <dbReference type="SAM" id="MobiDB-lite"/>
    </source>
</evidence>
<evidence type="ECO:0000256" key="7">
    <source>
        <dbReference type="SAM" id="Coils"/>
    </source>
</evidence>
<feature type="coiled-coil region" evidence="7">
    <location>
        <begin position="74"/>
        <end position="101"/>
    </location>
</feature>
<sequence length="804" mass="93536">MAKIEDSTKRRSNEMDEQSVTSIPPKKRFLSRASSPNEEDQEEGEDASDSFKEPLEAFRKDAIIRQWKEYIRSVKRWKKYIEQAEENKSESEQHLKLWEDSFKQLQMFLSNIIQEGLSSLGQTSHSLDVNDDEFKRLLQEDWATELASNTSNAYKNKDYNDLTISKLNQLIECWVTKRENITTGFESVFASIEDGSLQDIQRAHSRILSSWVSSQRSLGELRHRYKLSNFKYLLLSEELRILNDRLSSTEDSLRQAQVELEKVENTNAVKIEDTKMTDVVPSVVTADTVPSATFSTPDTSSHDPLIRAQQTLEQKLHDIELIKEDRIALKQQIARLEMDLICVPESRIYKSAICRNLSQSRAYHKDKCNHLSNICHDLQSSLDELNCNRRKLIKELDSEQVSYFQELREQLCKLDGDLIRIRGERDKLQMNLEERKASTEIGRCSIAELKIIADTRKERVNYLETEVLRLQKKMAARTGVKEYYELLLNSDGREPLLLPLQNELKALEEQLEQKKSLIHHENLEHELSQISQMKQLELEANTFQTKYGFHPSTIMTDAQVEKVLQDRIEKEKLIISESKEKILGLEATEKQLLSEIESVSNAYAELEEGNMAKVKELFALEDEVLKLQSERVKYNQTFTSLNKSKDALSMVANSLAKQGDKQLAHIKQMNEREKNLISQATCLKREHDTSKAVYDVYKQKSEETKLTLDDLKEKTLFAKDRILELQTSILDKIRLIEEGAHTRLRLEESSELLKRKVDSTNKVERPAEMKLRKEREEYRVSKYEKRDIQMILILFFINIVTTKL</sequence>
<accession>A0ABP9YKK3</accession>
<dbReference type="Proteomes" id="UP001473302">
    <property type="component" value="Unassembled WGS sequence"/>
</dbReference>
<comment type="similarity">
    <text evidence="6">Belongs to the BRE1 family.</text>
</comment>
<proteinExistence type="inferred from homology"/>
<dbReference type="EMBL" id="BAABUK010000002">
    <property type="protein sequence ID" value="GAA5807364.1"/>
    <property type="molecule type" value="Genomic_DNA"/>
</dbReference>
<dbReference type="Pfam" id="PF08647">
    <property type="entry name" value="BRE1"/>
    <property type="match status" value="1"/>
</dbReference>
<keyword evidence="10" id="KW-1185">Reference proteome</keyword>
<keyword evidence="6 7" id="KW-0175">Coiled coil</keyword>
<comment type="catalytic activity">
    <reaction evidence="6">
        <text>S-ubiquitinyl-[E2 ubiquitin-conjugating enzyme]-L-cysteine + [acceptor protein]-L-lysine = [E2 ubiquitin-conjugating enzyme]-L-cysteine + N(6)-ubiquitinyl-[acceptor protein]-L-lysine.</text>
        <dbReference type="EC" id="2.3.2.27"/>
    </reaction>
</comment>
<reference evidence="9 10" key="1">
    <citation type="submission" date="2024-04" db="EMBL/GenBank/DDBJ databases">
        <title>genome sequences of Mucor flavus KT1a and Helicostylum pulchrum KT1b strains isolated from the surface of a dry-aged beef.</title>
        <authorList>
            <person name="Toyotome T."/>
            <person name="Hosono M."/>
            <person name="Torimaru M."/>
            <person name="Fukuda K."/>
            <person name="Mikami N."/>
        </authorList>
    </citation>
    <scope>NUCLEOTIDE SEQUENCE [LARGE SCALE GENOMIC DNA]</scope>
    <source>
        <strain evidence="9 10">KT1a</strain>
    </source>
</reference>
<evidence type="ECO:0000313" key="9">
    <source>
        <dbReference type="EMBL" id="GAA5807364.1"/>
    </source>
</evidence>
<evidence type="ECO:0000256" key="1">
    <source>
        <dbReference type="ARBA" id="ARBA00004123"/>
    </source>
</evidence>
<evidence type="ECO:0000256" key="5">
    <source>
        <dbReference type="ARBA" id="ARBA00023242"/>
    </source>
</evidence>
<name>A0ABP9YKK3_9FUNG</name>
<evidence type="ECO:0000256" key="2">
    <source>
        <dbReference type="ARBA" id="ARBA00022723"/>
    </source>
</evidence>
<feature type="compositionally biased region" description="Basic and acidic residues" evidence="8">
    <location>
        <begin position="1"/>
        <end position="14"/>
    </location>
</feature>
<evidence type="ECO:0000256" key="3">
    <source>
        <dbReference type="ARBA" id="ARBA00022771"/>
    </source>
</evidence>
<comment type="subcellular location">
    <subcellularLocation>
        <location evidence="1 6">Nucleus</location>
    </subcellularLocation>
</comment>
<evidence type="ECO:0000256" key="6">
    <source>
        <dbReference type="RuleBase" id="RU365038"/>
    </source>
</evidence>
<keyword evidence="4 6" id="KW-0862">Zinc</keyword>
<organism evidence="9 10">
    <name type="scientific">Mucor flavus</name>
    <dbReference type="NCBI Taxonomy" id="439312"/>
    <lineage>
        <taxon>Eukaryota</taxon>
        <taxon>Fungi</taxon>
        <taxon>Fungi incertae sedis</taxon>
        <taxon>Mucoromycota</taxon>
        <taxon>Mucoromycotina</taxon>
        <taxon>Mucoromycetes</taxon>
        <taxon>Mucorales</taxon>
        <taxon>Mucorineae</taxon>
        <taxon>Mucoraceae</taxon>
        <taxon>Mucor</taxon>
    </lineage>
</organism>
<keyword evidence="6" id="KW-0808">Transferase</keyword>
<feature type="region of interest" description="Disordered" evidence="8">
    <location>
        <begin position="1"/>
        <end position="52"/>
    </location>
</feature>
<dbReference type="InterPro" id="IPR013956">
    <property type="entry name" value="E3_ubiquit_lig_Bre1"/>
</dbReference>
<keyword evidence="6" id="KW-0156">Chromatin regulator</keyword>
<dbReference type="PANTHER" id="PTHR23163:SF0">
    <property type="entry name" value="E3 UBIQUITIN-PROTEIN LIGASE BRE1"/>
    <property type="match status" value="1"/>
</dbReference>
<feature type="coiled-coil region" evidence="7">
    <location>
        <begin position="375"/>
        <end position="402"/>
    </location>
</feature>
<gene>
    <name evidence="9" type="ORF">MFLAVUS_000723</name>
</gene>
<feature type="compositionally biased region" description="Acidic residues" evidence="8">
    <location>
        <begin position="37"/>
        <end position="48"/>
    </location>
</feature>
<comment type="pathway">
    <text evidence="6">Protein modification; protein ubiquitination.</text>
</comment>